<comment type="caution">
    <text evidence="1">The sequence shown here is derived from an EMBL/GenBank/DDBJ whole genome shotgun (WGS) entry which is preliminary data.</text>
</comment>
<accession>A0AA39IDL6</accession>
<sequence>MDNEINHLESPEGQDNPVDKLLSVVARLESKLDARTQSAPAPEKRLKSARLDVQHSLNAEWISRLAQIDSADPNLATVIDDIKARNTVLRKADAKPEFFAFFDNFREAEPDIPFSQCVSEALKKFNELEATRPRAASSFLGRKRPFRSSGAGSGHTGVAFGRESGLIHHLSQVPPRIVKPSLKRCNPQAESQVRYVYTLIFGKN</sequence>
<organism evidence="1 2">
    <name type="scientific">Steinernema hermaphroditum</name>
    <dbReference type="NCBI Taxonomy" id="289476"/>
    <lineage>
        <taxon>Eukaryota</taxon>
        <taxon>Metazoa</taxon>
        <taxon>Ecdysozoa</taxon>
        <taxon>Nematoda</taxon>
        <taxon>Chromadorea</taxon>
        <taxon>Rhabditida</taxon>
        <taxon>Tylenchina</taxon>
        <taxon>Panagrolaimomorpha</taxon>
        <taxon>Strongyloidoidea</taxon>
        <taxon>Steinernematidae</taxon>
        <taxon>Steinernema</taxon>
    </lineage>
</organism>
<evidence type="ECO:0000313" key="1">
    <source>
        <dbReference type="EMBL" id="KAK0422455.1"/>
    </source>
</evidence>
<proteinExistence type="predicted"/>
<evidence type="ECO:0000313" key="2">
    <source>
        <dbReference type="Proteomes" id="UP001175271"/>
    </source>
</evidence>
<reference evidence="1" key="1">
    <citation type="submission" date="2023-06" db="EMBL/GenBank/DDBJ databases">
        <title>Genomic analysis of the entomopathogenic nematode Steinernema hermaphroditum.</title>
        <authorList>
            <person name="Schwarz E.M."/>
            <person name="Heppert J.K."/>
            <person name="Baniya A."/>
            <person name="Schwartz H.T."/>
            <person name="Tan C.-H."/>
            <person name="Antoshechkin I."/>
            <person name="Sternberg P.W."/>
            <person name="Goodrich-Blair H."/>
            <person name="Dillman A.R."/>
        </authorList>
    </citation>
    <scope>NUCLEOTIDE SEQUENCE</scope>
    <source>
        <strain evidence="1">PS9179</strain>
        <tissue evidence="1">Whole animal</tissue>
    </source>
</reference>
<dbReference type="AlphaFoldDB" id="A0AA39IDL6"/>
<name>A0AA39IDL6_9BILA</name>
<keyword evidence="2" id="KW-1185">Reference proteome</keyword>
<gene>
    <name evidence="1" type="ORF">QR680_007582</name>
</gene>
<dbReference type="EMBL" id="JAUCMV010000001">
    <property type="protein sequence ID" value="KAK0422455.1"/>
    <property type="molecule type" value="Genomic_DNA"/>
</dbReference>
<protein>
    <submittedName>
        <fullName evidence="1">Uncharacterized protein</fullName>
    </submittedName>
</protein>
<dbReference type="Proteomes" id="UP001175271">
    <property type="component" value="Unassembled WGS sequence"/>
</dbReference>